<comment type="caution">
    <text evidence="1">The sequence shown here is derived from an EMBL/GenBank/DDBJ whole genome shotgun (WGS) entry which is preliminary data.</text>
</comment>
<protein>
    <submittedName>
        <fullName evidence="1">Uncharacterized protein</fullName>
    </submittedName>
</protein>
<keyword evidence="2" id="KW-1185">Reference proteome</keyword>
<gene>
    <name evidence="1" type="ORF">EVAR_81412_1</name>
</gene>
<proteinExistence type="predicted"/>
<evidence type="ECO:0000313" key="2">
    <source>
        <dbReference type="Proteomes" id="UP000299102"/>
    </source>
</evidence>
<name>A0A4C1WH02_EUMVA</name>
<dbReference type="AlphaFoldDB" id="A0A4C1WH02"/>
<dbReference type="Proteomes" id="UP000299102">
    <property type="component" value="Unassembled WGS sequence"/>
</dbReference>
<reference evidence="1 2" key="1">
    <citation type="journal article" date="2019" name="Commun. Biol.">
        <title>The bagworm genome reveals a unique fibroin gene that provides high tensile strength.</title>
        <authorList>
            <person name="Kono N."/>
            <person name="Nakamura H."/>
            <person name="Ohtoshi R."/>
            <person name="Tomita M."/>
            <person name="Numata K."/>
            <person name="Arakawa K."/>
        </authorList>
    </citation>
    <scope>NUCLEOTIDE SEQUENCE [LARGE SCALE GENOMIC DNA]</scope>
</reference>
<dbReference type="EMBL" id="BGZK01000552">
    <property type="protein sequence ID" value="GBP49792.1"/>
    <property type="molecule type" value="Genomic_DNA"/>
</dbReference>
<sequence length="125" mass="14142">MDPHADILKGIIRHQKERQISYTMDRRQKKSGRFDGAYNCISLVVHESDVHWCNTLVRVGGVDPNAIMASETSSLMCSTRHKTPGLRRLKYCSFKWPIAETYSTPQLSATVSPNFANTTSTIARR</sequence>
<accession>A0A4C1WH02</accession>
<evidence type="ECO:0000313" key="1">
    <source>
        <dbReference type="EMBL" id="GBP49792.1"/>
    </source>
</evidence>
<organism evidence="1 2">
    <name type="scientific">Eumeta variegata</name>
    <name type="common">Bagworm moth</name>
    <name type="synonym">Eumeta japonica</name>
    <dbReference type="NCBI Taxonomy" id="151549"/>
    <lineage>
        <taxon>Eukaryota</taxon>
        <taxon>Metazoa</taxon>
        <taxon>Ecdysozoa</taxon>
        <taxon>Arthropoda</taxon>
        <taxon>Hexapoda</taxon>
        <taxon>Insecta</taxon>
        <taxon>Pterygota</taxon>
        <taxon>Neoptera</taxon>
        <taxon>Endopterygota</taxon>
        <taxon>Lepidoptera</taxon>
        <taxon>Glossata</taxon>
        <taxon>Ditrysia</taxon>
        <taxon>Tineoidea</taxon>
        <taxon>Psychidae</taxon>
        <taxon>Oiketicinae</taxon>
        <taxon>Eumeta</taxon>
    </lineage>
</organism>